<evidence type="ECO:0000256" key="1">
    <source>
        <dbReference type="SAM" id="MobiDB-lite"/>
    </source>
</evidence>
<dbReference type="Proteomes" id="UP001052739">
    <property type="component" value="Unassembled WGS sequence"/>
</dbReference>
<evidence type="ECO:0000313" key="3">
    <source>
        <dbReference type="Proteomes" id="UP001052739"/>
    </source>
</evidence>
<dbReference type="InterPro" id="IPR036866">
    <property type="entry name" value="RibonucZ/Hydroxyglut_hydro"/>
</dbReference>
<accession>A0ABQ3PNJ1</accession>
<name>A0ABQ3PNJ1_9ACTN</name>
<protein>
    <recommendedName>
        <fullName evidence="4">MBL fold metallo-hydrolase</fullName>
    </recommendedName>
</protein>
<feature type="compositionally biased region" description="Basic and acidic residues" evidence="1">
    <location>
        <begin position="142"/>
        <end position="153"/>
    </location>
</feature>
<gene>
    <name evidence="2" type="ORF">Shyd_79620</name>
</gene>
<comment type="caution">
    <text evidence="2">The sequence shown here is derived from an EMBL/GenBank/DDBJ whole genome shotgun (WGS) entry which is preliminary data.</text>
</comment>
<organism evidence="2 3">
    <name type="scientific">Streptomyces hydrogenans</name>
    <dbReference type="NCBI Taxonomy" id="1873719"/>
    <lineage>
        <taxon>Bacteria</taxon>
        <taxon>Bacillati</taxon>
        <taxon>Actinomycetota</taxon>
        <taxon>Actinomycetes</taxon>
        <taxon>Kitasatosporales</taxon>
        <taxon>Streptomycetaceae</taxon>
        <taxon>Streptomyces</taxon>
    </lineage>
</organism>
<keyword evidence="3" id="KW-1185">Reference proteome</keyword>
<feature type="region of interest" description="Disordered" evidence="1">
    <location>
        <begin position="127"/>
        <end position="153"/>
    </location>
</feature>
<evidence type="ECO:0000313" key="2">
    <source>
        <dbReference type="EMBL" id="GHI26591.1"/>
    </source>
</evidence>
<dbReference type="EMBL" id="BNDW01000102">
    <property type="protein sequence ID" value="GHI26591.1"/>
    <property type="molecule type" value="Genomic_DNA"/>
</dbReference>
<sequence>MTASPARTGGEQGDLARGEDAEWRAFGLLLTPRIKNGFWPDIHMTPEEGVRAHLDLQGGGPAGVLLPIHWGTFNLAPHPWAEPGEWTRDAAAAAGQAVALPRPGQPFEPAGKLPVDAWWQGVSRPLAHPWRRPEPAQPLAETPEHDLDLAGDR</sequence>
<proteinExistence type="predicted"/>
<evidence type="ECO:0008006" key="4">
    <source>
        <dbReference type="Google" id="ProtNLM"/>
    </source>
</evidence>
<reference evidence="2" key="1">
    <citation type="submission" date="2024-05" db="EMBL/GenBank/DDBJ databases">
        <title>Whole genome shotgun sequence of Streptomyces hydrogenans NBRC 13475.</title>
        <authorList>
            <person name="Komaki H."/>
            <person name="Tamura T."/>
        </authorList>
    </citation>
    <scope>NUCLEOTIDE SEQUENCE</scope>
    <source>
        <strain evidence="2">NBRC 13475</strain>
    </source>
</reference>
<dbReference type="Gene3D" id="3.60.15.10">
    <property type="entry name" value="Ribonuclease Z/Hydroxyacylglutathione hydrolase-like"/>
    <property type="match status" value="1"/>
</dbReference>